<dbReference type="GO" id="GO:0016787">
    <property type="term" value="F:hydrolase activity"/>
    <property type="evidence" value="ECO:0007669"/>
    <property type="project" value="InterPro"/>
</dbReference>
<dbReference type="RefSeq" id="WP_090934072.1">
    <property type="nucleotide sequence ID" value="NZ_FOTS01000009.1"/>
</dbReference>
<feature type="binding site" evidence="2">
    <location>
        <position position="471"/>
    </location>
    <ligand>
        <name>Mg(2+)</name>
        <dbReference type="ChEBI" id="CHEBI:18420"/>
        <note>catalytic</note>
    </ligand>
</feature>
<evidence type="ECO:0000256" key="1">
    <source>
        <dbReference type="PIRSR" id="PIRSR640255-1"/>
    </source>
</evidence>
<dbReference type="InterPro" id="IPR040255">
    <property type="entry name" value="Non-specific_endonuclease"/>
</dbReference>
<name>A0A1I4IPT0_9FIRM</name>
<keyword evidence="5" id="KW-0540">Nuclease</keyword>
<dbReference type="Gene3D" id="3.40.570.10">
    <property type="entry name" value="Extracellular Endonuclease, subunit A"/>
    <property type="match status" value="1"/>
</dbReference>
<protein>
    <submittedName>
        <fullName evidence="5">Endonuclease G</fullName>
    </submittedName>
</protein>
<keyword evidence="5" id="KW-0255">Endonuclease</keyword>
<dbReference type="InterPro" id="IPR043504">
    <property type="entry name" value="Peptidase_S1_PA_chymotrypsin"/>
</dbReference>
<keyword evidence="5" id="KW-0378">Hydrolase</keyword>
<keyword evidence="2" id="KW-0479">Metal-binding</keyword>
<gene>
    <name evidence="5" type="ORF">SAMN04490355_100924</name>
</gene>
<evidence type="ECO:0000259" key="4">
    <source>
        <dbReference type="SMART" id="SM00892"/>
    </source>
</evidence>
<dbReference type="GO" id="GO:0003676">
    <property type="term" value="F:nucleic acid binding"/>
    <property type="evidence" value="ECO:0007669"/>
    <property type="project" value="InterPro"/>
</dbReference>
<reference evidence="6" key="1">
    <citation type="submission" date="2016-10" db="EMBL/GenBank/DDBJ databases">
        <authorList>
            <person name="Varghese N."/>
            <person name="Submissions S."/>
        </authorList>
    </citation>
    <scope>NUCLEOTIDE SEQUENCE [LARGE SCALE GENOMIC DNA]</scope>
    <source>
        <strain evidence="6">DSM 13327</strain>
    </source>
</reference>
<evidence type="ECO:0000259" key="3">
    <source>
        <dbReference type="SMART" id="SM00477"/>
    </source>
</evidence>
<dbReference type="Pfam" id="PF13365">
    <property type="entry name" value="Trypsin_2"/>
    <property type="match status" value="1"/>
</dbReference>
<dbReference type="PANTHER" id="PTHR13966:SF5">
    <property type="entry name" value="ENDONUCLEASE G, MITOCHONDRIAL"/>
    <property type="match status" value="1"/>
</dbReference>
<dbReference type="InterPro" id="IPR020821">
    <property type="entry name" value="ENPP1-3/EXOG-like_nuc-like"/>
</dbReference>
<dbReference type="STRING" id="1123291.SAMN04490355_100924"/>
<dbReference type="PANTHER" id="PTHR13966">
    <property type="entry name" value="ENDONUCLEASE RELATED"/>
    <property type="match status" value="1"/>
</dbReference>
<dbReference type="SMART" id="SM00477">
    <property type="entry name" value="NUC"/>
    <property type="match status" value="1"/>
</dbReference>
<dbReference type="GO" id="GO:0004519">
    <property type="term" value="F:endonuclease activity"/>
    <property type="evidence" value="ECO:0007669"/>
    <property type="project" value="UniProtKB-KW"/>
</dbReference>
<dbReference type="SUPFAM" id="SSF50494">
    <property type="entry name" value="Trypsin-like serine proteases"/>
    <property type="match status" value="1"/>
</dbReference>
<dbReference type="Pfam" id="PF01223">
    <property type="entry name" value="Endonuclease_NS"/>
    <property type="match status" value="1"/>
</dbReference>
<accession>A0A1I4IPT0</accession>
<dbReference type="InterPro" id="IPR009003">
    <property type="entry name" value="Peptidase_S1_PA"/>
</dbReference>
<dbReference type="InterPro" id="IPR044925">
    <property type="entry name" value="His-Me_finger_sf"/>
</dbReference>
<dbReference type="SUPFAM" id="SSF54060">
    <property type="entry name" value="His-Me finger endonucleases"/>
    <property type="match status" value="1"/>
</dbReference>
<dbReference type="Proteomes" id="UP000199520">
    <property type="component" value="Unassembled WGS sequence"/>
</dbReference>
<evidence type="ECO:0000256" key="2">
    <source>
        <dbReference type="PIRSR" id="PIRSR640255-2"/>
    </source>
</evidence>
<feature type="domain" description="DNA/RNA non-specific endonuclease/pyrophosphatase/phosphodiesterase" evidence="4">
    <location>
        <begin position="375"/>
        <end position="578"/>
    </location>
</feature>
<organism evidence="5 6">
    <name type="scientific">Pelosinus propionicus DSM 13327</name>
    <dbReference type="NCBI Taxonomy" id="1123291"/>
    <lineage>
        <taxon>Bacteria</taxon>
        <taxon>Bacillati</taxon>
        <taxon>Bacillota</taxon>
        <taxon>Negativicutes</taxon>
        <taxon>Selenomonadales</taxon>
        <taxon>Sporomusaceae</taxon>
        <taxon>Pelosinus</taxon>
    </lineage>
</organism>
<proteinExistence type="predicted"/>
<dbReference type="SMART" id="SM00892">
    <property type="entry name" value="Endonuclease_NS"/>
    <property type="match status" value="1"/>
</dbReference>
<dbReference type="OrthoDB" id="9770276at2"/>
<evidence type="ECO:0000313" key="5">
    <source>
        <dbReference type="EMBL" id="SFL56368.1"/>
    </source>
</evidence>
<dbReference type="AlphaFoldDB" id="A0A1I4IPT0"/>
<keyword evidence="6" id="KW-1185">Reference proteome</keyword>
<dbReference type="CDD" id="cd00091">
    <property type="entry name" value="NUC"/>
    <property type="match status" value="1"/>
</dbReference>
<dbReference type="Gene3D" id="2.40.10.10">
    <property type="entry name" value="Trypsin-like serine proteases"/>
    <property type="match status" value="2"/>
</dbReference>
<dbReference type="InterPro" id="IPR001604">
    <property type="entry name" value="Endo_G_ENPP1-like_dom"/>
</dbReference>
<dbReference type="GO" id="GO:0046872">
    <property type="term" value="F:metal ion binding"/>
    <property type="evidence" value="ECO:0007669"/>
    <property type="project" value="UniProtKB-KW"/>
</dbReference>
<evidence type="ECO:0000313" key="6">
    <source>
        <dbReference type="Proteomes" id="UP000199520"/>
    </source>
</evidence>
<dbReference type="EMBL" id="FOTS01000009">
    <property type="protein sequence ID" value="SFL56368.1"/>
    <property type="molecule type" value="Genomic_DNA"/>
</dbReference>
<feature type="active site" description="Proton acceptor" evidence="1">
    <location>
        <position position="437"/>
    </location>
</feature>
<sequence length="606" mass="68730">MSHLSNHDLPRLKKNLAGRQEHNSLKRYIERTREREYIAAKLSTHSPIEVDTSYRVAVRKTLINPRDGLSMKRIIGESDLLPVSYMQAGMKASKSVCRIEIRDSVGRVLGHGTGFLIAPCLLLTNHHILECEEAAQFSLAQFSYEVDLNLMPLQIKSFRFVPEHLFITDAKLDFTVVALENDSAEGTTLSEFGFLPLYPESGKALLGESISIIQHPSGAPKVVAVREKKIIDVYDDFINYTSGILPGASGSPVFNDEWVTIALHHTGVPDPDDSSKYIVNEGVRISSIMKYLNRLKPTLLEEQQVLLDSIFAGSELANYDRNPMVIGNLDMEWYERSAGYDAIFLGENYAVPLPTLRPDLRRDVAKLTNGKTVLDYTHFSIVMSKSRRLAYYTAVNIDGGHLVSVPRARKWYYDSRLNRKYQCGPELYNNNDIDRGHLVRRRDPVWGSLAKKANEDTFHFTNCSPQHKNFNQMIWLDLENYILSNTETYNLKVTVFTGPVFREDDVLYRGVKIPAEFWKIAIMVKRDGNLSVTAYLQTQKNLIRDLDFAFGSYKTYQVAVSNIEILTGLDFGDLRNYDPFRTITAVTGDIEPAIVNVINIPSDIRI</sequence>
<dbReference type="InterPro" id="IPR044929">
    <property type="entry name" value="DNA/RNA_non-sp_Endonuclease_sf"/>
</dbReference>
<feature type="domain" description="ENPP1-3/EXOG-like endonuclease/phosphodiesterase" evidence="3">
    <location>
        <begin position="376"/>
        <end position="578"/>
    </location>
</feature>